<comment type="caution">
    <text evidence="1">The sequence shown here is derived from an EMBL/GenBank/DDBJ whole genome shotgun (WGS) entry which is preliminary data.</text>
</comment>
<evidence type="ECO:0000313" key="2">
    <source>
        <dbReference type="Proteomes" id="UP001066276"/>
    </source>
</evidence>
<dbReference type="EMBL" id="JANPWB010000010">
    <property type="protein sequence ID" value="KAJ1146427.1"/>
    <property type="molecule type" value="Genomic_DNA"/>
</dbReference>
<proteinExistence type="predicted"/>
<protein>
    <submittedName>
        <fullName evidence="1">Uncharacterized protein</fullName>
    </submittedName>
</protein>
<keyword evidence="2" id="KW-1185">Reference proteome</keyword>
<reference evidence="1" key="1">
    <citation type="journal article" date="2022" name="bioRxiv">
        <title>Sequencing and chromosome-scale assembly of the giantPleurodeles waltlgenome.</title>
        <authorList>
            <person name="Brown T."/>
            <person name="Elewa A."/>
            <person name="Iarovenko S."/>
            <person name="Subramanian E."/>
            <person name="Araus A.J."/>
            <person name="Petzold A."/>
            <person name="Susuki M."/>
            <person name="Suzuki K.-i.T."/>
            <person name="Hayashi T."/>
            <person name="Toyoda A."/>
            <person name="Oliveira C."/>
            <person name="Osipova E."/>
            <person name="Leigh N.D."/>
            <person name="Simon A."/>
            <person name="Yun M.H."/>
        </authorList>
    </citation>
    <scope>NUCLEOTIDE SEQUENCE</scope>
    <source>
        <strain evidence="1">20211129_DDA</strain>
        <tissue evidence="1">Liver</tissue>
    </source>
</reference>
<dbReference type="AlphaFoldDB" id="A0AAV7R0X7"/>
<organism evidence="1 2">
    <name type="scientific">Pleurodeles waltl</name>
    <name type="common">Iberian ribbed newt</name>
    <dbReference type="NCBI Taxonomy" id="8319"/>
    <lineage>
        <taxon>Eukaryota</taxon>
        <taxon>Metazoa</taxon>
        <taxon>Chordata</taxon>
        <taxon>Craniata</taxon>
        <taxon>Vertebrata</taxon>
        <taxon>Euteleostomi</taxon>
        <taxon>Amphibia</taxon>
        <taxon>Batrachia</taxon>
        <taxon>Caudata</taxon>
        <taxon>Salamandroidea</taxon>
        <taxon>Salamandridae</taxon>
        <taxon>Pleurodelinae</taxon>
        <taxon>Pleurodeles</taxon>
    </lineage>
</organism>
<gene>
    <name evidence="1" type="ORF">NDU88_012703</name>
</gene>
<evidence type="ECO:0000313" key="1">
    <source>
        <dbReference type="EMBL" id="KAJ1146427.1"/>
    </source>
</evidence>
<sequence>MGSVEVPVLMYAGKVLEHMVTRQRYWSIWCMGEVLECIGMGDVLEWKDTGGVLKCLDTGEVLKCMHTGEVLEHLETERVLESMDIGEVLECMALAPAHQLISSSLCELVVGRGTHGPA</sequence>
<accession>A0AAV7R0X7</accession>
<name>A0AAV7R0X7_PLEWA</name>
<dbReference type="Proteomes" id="UP001066276">
    <property type="component" value="Chromosome 6"/>
</dbReference>